<accession>A0A8J3BRL5</accession>
<evidence type="ECO:0000313" key="2">
    <source>
        <dbReference type="Proteomes" id="UP000612329"/>
    </source>
</evidence>
<evidence type="ECO:0000313" key="1">
    <source>
        <dbReference type="EMBL" id="GGK33305.1"/>
    </source>
</evidence>
<proteinExistence type="predicted"/>
<dbReference type="EMBL" id="BMNR01000008">
    <property type="protein sequence ID" value="GGK33305.1"/>
    <property type="molecule type" value="Genomic_DNA"/>
</dbReference>
<dbReference type="Proteomes" id="UP000612329">
    <property type="component" value="Unassembled WGS sequence"/>
</dbReference>
<dbReference type="AlphaFoldDB" id="A0A8J3BRL5"/>
<name>A0A8J3BRL5_9FLAO</name>
<organism evidence="1 2">
    <name type="scientific">Yeosuana aromativorans</name>
    <dbReference type="NCBI Taxonomy" id="288019"/>
    <lineage>
        <taxon>Bacteria</taxon>
        <taxon>Pseudomonadati</taxon>
        <taxon>Bacteroidota</taxon>
        <taxon>Flavobacteriia</taxon>
        <taxon>Flavobacteriales</taxon>
        <taxon>Flavobacteriaceae</taxon>
        <taxon>Yeosuana</taxon>
    </lineage>
</organism>
<reference evidence="1" key="1">
    <citation type="journal article" date="2014" name="Int. J. Syst. Evol. Microbiol.">
        <title>Complete genome sequence of Corynebacterium casei LMG S-19264T (=DSM 44701T), isolated from a smear-ripened cheese.</title>
        <authorList>
            <consortium name="US DOE Joint Genome Institute (JGI-PGF)"/>
            <person name="Walter F."/>
            <person name="Albersmeier A."/>
            <person name="Kalinowski J."/>
            <person name="Ruckert C."/>
        </authorList>
    </citation>
    <scope>NUCLEOTIDE SEQUENCE</scope>
    <source>
        <strain evidence="1">JCM 12862</strain>
    </source>
</reference>
<comment type="caution">
    <text evidence="1">The sequence shown here is derived from an EMBL/GenBank/DDBJ whole genome shotgun (WGS) entry which is preliminary data.</text>
</comment>
<protein>
    <submittedName>
        <fullName evidence="1">Uncharacterized protein</fullName>
    </submittedName>
</protein>
<reference evidence="1" key="2">
    <citation type="submission" date="2020-09" db="EMBL/GenBank/DDBJ databases">
        <authorList>
            <person name="Sun Q."/>
            <person name="Ohkuma M."/>
        </authorList>
    </citation>
    <scope>NUCLEOTIDE SEQUENCE</scope>
    <source>
        <strain evidence="1">JCM 12862</strain>
    </source>
</reference>
<keyword evidence="2" id="KW-1185">Reference proteome</keyword>
<sequence length="565" mass="64310">MFTSCQKEVVEVTNPNEAEALVANSELTTLISSTSKMDGSKDNIIDRASCMSVELPVTVIANGLEITIDSEEDYQVIKAIFDEFEDDQDSLQIIFPITIVLADHTEIVVENRDALQNLAAECQGENQPDDDIECIDFQYPISFSVYNTDFQVINNVTIENDRQLFRFIHRVKQGEVFASLDFPVTMELADGSTVVVHNNLELQNTINDAKDSCNEDDNNNFHDHDFTLDRLNSLLVTCPWVVHDFDRNAVNLTDQYREFVMSFKEDGVVKVRARSGDVLTGKWTTRLTDNGALIKLEFDSLVDFSLEWYVYDIEHGRIKLWAEGGNKIILAKNCDIVFDQTKTRIENYLKECFWRVERLNILGTDKESDYIGTPLKFENDGVVKLRVKGQLVTGTWEVLEANIGFVLQIHIDGRPDLQLEWLVTFLEADLIKLVNINNAMVLKRFCPDGDNDINYINDVMISSNWQVALYTEGDVDKTDNYFMYSINFLESGAVAVTDPNNGLIDGSWLAYRNEGLFLGLNFGIEPPFQVINHRWKITSISQTRIELKDFSSTGTVERVLVLEVK</sequence>
<gene>
    <name evidence="1" type="ORF">GCM10007962_29570</name>
</gene>